<reference evidence="2 3" key="1">
    <citation type="submission" date="2019-03" db="EMBL/GenBank/DDBJ databases">
        <title>Single cell metagenomics reveals metabolic interactions within the superorganism composed of flagellate Streblomastix strix and complex community of Bacteroidetes bacteria on its surface.</title>
        <authorList>
            <person name="Treitli S.C."/>
            <person name="Kolisko M."/>
            <person name="Husnik F."/>
            <person name="Keeling P."/>
            <person name="Hampl V."/>
        </authorList>
    </citation>
    <scope>NUCLEOTIDE SEQUENCE [LARGE SCALE GENOMIC DNA]</scope>
    <source>
        <strain evidence="2">ST1C</strain>
    </source>
</reference>
<dbReference type="AlphaFoldDB" id="A0A5J4US76"/>
<protein>
    <submittedName>
        <fullName evidence="2">Uncharacterized protein</fullName>
    </submittedName>
</protein>
<evidence type="ECO:0000313" key="3">
    <source>
        <dbReference type="Proteomes" id="UP000324800"/>
    </source>
</evidence>
<dbReference type="Proteomes" id="UP000324800">
    <property type="component" value="Unassembled WGS sequence"/>
</dbReference>
<sequence>MGQCSPGPIDEELLPVVFELVCGANSLIGMESEERRRDQRYNMKFLRLENMEKKELSDTEERRKKSGQIMQKGQTNANRKQRDTLKRNQQDDNSEDDELDDLSDSVAEDTQEAVDWQIAMKGKENVNWIHPLNMSGRYKYRKEEPFEFQMHIEQVKSAFGKSVVTLAHTTLNRVNPVKQGLECENEAAPPEIDEIQHHYFM</sequence>
<comment type="caution">
    <text evidence="2">The sequence shown here is derived from an EMBL/GenBank/DDBJ whole genome shotgun (WGS) entry which is preliminary data.</text>
</comment>
<gene>
    <name evidence="2" type="ORF">EZS28_031663</name>
</gene>
<evidence type="ECO:0000313" key="2">
    <source>
        <dbReference type="EMBL" id="KAA6372811.1"/>
    </source>
</evidence>
<dbReference type="EMBL" id="SNRW01013268">
    <property type="protein sequence ID" value="KAA6372811.1"/>
    <property type="molecule type" value="Genomic_DNA"/>
</dbReference>
<feature type="compositionally biased region" description="Basic and acidic residues" evidence="1">
    <location>
        <begin position="80"/>
        <end position="90"/>
    </location>
</feature>
<proteinExistence type="predicted"/>
<feature type="compositionally biased region" description="Acidic residues" evidence="1">
    <location>
        <begin position="92"/>
        <end position="107"/>
    </location>
</feature>
<feature type="compositionally biased region" description="Polar residues" evidence="1">
    <location>
        <begin position="68"/>
        <end position="78"/>
    </location>
</feature>
<evidence type="ECO:0000256" key="1">
    <source>
        <dbReference type="SAM" id="MobiDB-lite"/>
    </source>
</evidence>
<feature type="compositionally biased region" description="Basic and acidic residues" evidence="1">
    <location>
        <begin position="50"/>
        <end position="63"/>
    </location>
</feature>
<name>A0A5J4US76_9EUKA</name>
<organism evidence="2 3">
    <name type="scientific">Streblomastix strix</name>
    <dbReference type="NCBI Taxonomy" id="222440"/>
    <lineage>
        <taxon>Eukaryota</taxon>
        <taxon>Metamonada</taxon>
        <taxon>Preaxostyla</taxon>
        <taxon>Oxymonadida</taxon>
        <taxon>Streblomastigidae</taxon>
        <taxon>Streblomastix</taxon>
    </lineage>
</organism>
<feature type="region of interest" description="Disordered" evidence="1">
    <location>
        <begin position="50"/>
        <end position="107"/>
    </location>
</feature>
<accession>A0A5J4US76</accession>